<feature type="compositionally biased region" description="Basic and acidic residues" evidence="3">
    <location>
        <begin position="622"/>
        <end position="652"/>
    </location>
</feature>
<evidence type="ECO:0000256" key="1">
    <source>
        <dbReference type="ARBA" id="ARBA00022737"/>
    </source>
</evidence>
<keyword evidence="1" id="KW-0677">Repeat</keyword>
<keyword evidence="5" id="KW-1185">Reference proteome</keyword>
<dbReference type="SUPFAM" id="SSF48403">
    <property type="entry name" value="Ankyrin repeat"/>
    <property type="match status" value="1"/>
</dbReference>
<feature type="region of interest" description="Disordered" evidence="3">
    <location>
        <begin position="1"/>
        <end position="129"/>
    </location>
</feature>
<comment type="caution">
    <text evidence="4">The sequence shown here is derived from an EMBL/GenBank/DDBJ whole genome shotgun (WGS) entry which is preliminary data.</text>
</comment>
<evidence type="ECO:0000256" key="3">
    <source>
        <dbReference type="SAM" id="MobiDB-lite"/>
    </source>
</evidence>
<feature type="compositionally biased region" description="Low complexity" evidence="3">
    <location>
        <begin position="14"/>
        <end position="23"/>
    </location>
</feature>
<feature type="compositionally biased region" description="Basic residues" evidence="3">
    <location>
        <begin position="198"/>
        <end position="233"/>
    </location>
</feature>
<dbReference type="InterPro" id="IPR036770">
    <property type="entry name" value="Ankyrin_rpt-contain_sf"/>
</dbReference>
<dbReference type="Gene3D" id="1.25.40.20">
    <property type="entry name" value="Ankyrin repeat-containing domain"/>
    <property type="match status" value="2"/>
</dbReference>
<proteinExistence type="predicted"/>
<sequence>MQKFMASKSDKDSTSTPKKVTTKPSEDREIELARPSSPEISKDTMEEDKEEVTPTEQSEPPLQPTPTDVQPEVPSSSQDNDEEPKKSKKAPKKKVKTTTPKEPETVQPVEEVSVSRRLPRRAKDVANTNFYQNSVSQLIDKMKKEETKEEEEQHNKLFKALEILGFDSDKKKSKQSSPVHETDSESDSDVESDDSGPKKRRSKATKKKTAAGTKRKRSTSTSGTKKKAATKRSVKIPKNSAYFVGGEELYEQIKDKTSDMFDGKSEDVIVTESVLRNNYEVFRAVNNKNAELLQKVIENVKNVSSVFQNRSVGDTRTALDFAIKNNDLACVKILLDENYTPKPNRIPTPTPSLTQQGSGKVSQYTYNHRVQAINSARGSREGDDAFLKDKRNNNYYDSGPIYTLKNNTRLNGIPPQVYDLLFVHGEREHGDWFGAALLSGNLSDAAHICKVDKSSGDSFGFNEVHVQALTFSGQETLTAFRAASGTKLGAGNNRITPVHCAAVNPCGKYLRKIIEGSNNGAQVQDEWVNKPLHYAAACVSNVNVKYLISTHRASVSDVNRSGDNPLMIACRLGRTDNIDLLWPTHEQLLTPFSQDDDSQSNTDDAITNGQDDPMQQDAEQNENNKQEDEHNEKKDEEEKSNEQDENNKSDPK</sequence>
<feature type="compositionally biased region" description="Polar residues" evidence="3">
    <location>
        <begin position="601"/>
        <end position="610"/>
    </location>
</feature>
<dbReference type="AlphaFoldDB" id="A0AAW2YN01"/>
<evidence type="ECO:0000313" key="5">
    <source>
        <dbReference type="Proteomes" id="UP001431209"/>
    </source>
</evidence>
<evidence type="ECO:0000313" key="4">
    <source>
        <dbReference type="EMBL" id="KAL0478434.1"/>
    </source>
</evidence>
<dbReference type="EMBL" id="JAOPGA020000390">
    <property type="protein sequence ID" value="KAL0478434.1"/>
    <property type="molecule type" value="Genomic_DNA"/>
</dbReference>
<evidence type="ECO:0000256" key="2">
    <source>
        <dbReference type="ARBA" id="ARBA00023043"/>
    </source>
</evidence>
<gene>
    <name evidence="4" type="ORF">AKO1_008515</name>
</gene>
<dbReference type="InterPro" id="IPR002110">
    <property type="entry name" value="Ankyrin_rpt"/>
</dbReference>
<accession>A0AAW2YN01</accession>
<dbReference type="PANTHER" id="PTHR24198">
    <property type="entry name" value="ANKYRIN REPEAT AND PROTEIN KINASE DOMAIN-CONTAINING PROTEIN"/>
    <property type="match status" value="1"/>
</dbReference>
<feature type="non-terminal residue" evidence="4">
    <location>
        <position position="652"/>
    </location>
</feature>
<feature type="region of interest" description="Disordered" evidence="3">
    <location>
        <begin position="162"/>
        <end position="233"/>
    </location>
</feature>
<feature type="compositionally biased region" description="Basic residues" evidence="3">
    <location>
        <begin position="86"/>
        <end position="96"/>
    </location>
</feature>
<protein>
    <submittedName>
        <fullName evidence="4">Serine/threonine-protein phosphatase 6 regulatory Ankyrin repeat subunit B</fullName>
    </submittedName>
</protein>
<dbReference type="Pfam" id="PF12796">
    <property type="entry name" value="Ank_2"/>
    <property type="match status" value="1"/>
</dbReference>
<feature type="compositionally biased region" description="Polar residues" evidence="3">
    <location>
        <begin position="54"/>
        <end position="78"/>
    </location>
</feature>
<dbReference type="SMART" id="SM00248">
    <property type="entry name" value="ANK"/>
    <property type="match status" value="3"/>
</dbReference>
<keyword evidence="2" id="KW-0040">ANK repeat</keyword>
<dbReference type="Proteomes" id="UP001431209">
    <property type="component" value="Unassembled WGS sequence"/>
</dbReference>
<name>A0AAW2YN01_9EUKA</name>
<feature type="region of interest" description="Disordered" evidence="3">
    <location>
        <begin position="591"/>
        <end position="652"/>
    </location>
</feature>
<reference evidence="4 5" key="1">
    <citation type="submission" date="2024-03" db="EMBL/GenBank/DDBJ databases">
        <title>The Acrasis kona genome and developmental transcriptomes reveal deep origins of eukaryotic multicellular pathways.</title>
        <authorList>
            <person name="Sheikh S."/>
            <person name="Fu C.-J."/>
            <person name="Brown M.W."/>
            <person name="Baldauf S.L."/>
        </authorList>
    </citation>
    <scope>NUCLEOTIDE SEQUENCE [LARGE SCALE GENOMIC DNA]</scope>
    <source>
        <strain evidence="4 5">ATCC MYA-3509</strain>
    </source>
</reference>
<dbReference type="PANTHER" id="PTHR24198:SF165">
    <property type="entry name" value="ANKYRIN REPEAT-CONTAINING PROTEIN-RELATED"/>
    <property type="match status" value="1"/>
</dbReference>
<organism evidence="4 5">
    <name type="scientific">Acrasis kona</name>
    <dbReference type="NCBI Taxonomy" id="1008807"/>
    <lineage>
        <taxon>Eukaryota</taxon>
        <taxon>Discoba</taxon>
        <taxon>Heterolobosea</taxon>
        <taxon>Tetramitia</taxon>
        <taxon>Eutetramitia</taxon>
        <taxon>Acrasidae</taxon>
        <taxon>Acrasis</taxon>
    </lineage>
</organism>
<feature type="compositionally biased region" description="Acidic residues" evidence="3">
    <location>
        <begin position="184"/>
        <end position="194"/>
    </location>
</feature>